<name>A0ABX2ZYA8_9BACI</name>
<evidence type="ECO:0000313" key="18">
    <source>
        <dbReference type="Proteomes" id="UP000094580"/>
    </source>
</evidence>
<comment type="caution">
    <text evidence="17">The sequence shown here is derived from an EMBL/GenBank/DDBJ whole genome shotgun (WGS) entry which is preliminary data.</text>
</comment>
<dbReference type="Proteomes" id="UP000094580">
    <property type="component" value="Unassembled WGS sequence"/>
</dbReference>
<evidence type="ECO:0000256" key="14">
    <source>
        <dbReference type="SAM" id="Coils"/>
    </source>
</evidence>
<evidence type="ECO:0000256" key="13">
    <source>
        <dbReference type="PIRNR" id="PIRNR037431"/>
    </source>
</evidence>
<proteinExistence type="predicted"/>
<evidence type="ECO:0000256" key="11">
    <source>
        <dbReference type="ARBA" id="ARBA00023012"/>
    </source>
</evidence>
<keyword evidence="12 13" id="KW-0472">Membrane</keyword>
<feature type="transmembrane region" description="Helical" evidence="15">
    <location>
        <begin position="50"/>
        <end position="71"/>
    </location>
</feature>
<evidence type="ECO:0000256" key="10">
    <source>
        <dbReference type="ARBA" id="ARBA00022989"/>
    </source>
</evidence>
<keyword evidence="9 13" id="KW-0067">ATP-binding</keyword>
<keyword evidence="10 15" id="KW-1133">Transmembrane helix</keyword>
<sequence>MKIDKGIFLSICLAAFTSSILICGVVYYFVDHTFLDKLLLYKIGNFSLLLILFVAIIIISIVYSTAVLSTIRHNEKALLEGIVKAENGIYHKESEHSIRSIDNEIESKLQKISKQIEDSRKTVQKLVDEKKLIESQTIEDVVTKERHRLARELHDSVSQQLFAISMMISAINELGETTFKEQLQYIEKMAINAQSEMRALLLHLRPVQLEGKSLKEGVEKLLTELTNRQALQLKWKIDDITLSKGVEDHLFRIIQEALSNTLRHANAKTFEIRIRKIEDFVLVRMIDDGIGFDVENRKTGSYGLQSISERSSEIGGTAKIVSIPKRGTQIEVKVPVIE</sequence>
<dbReference type="RefSeq" id="WP_069032430.1">
    <property type="nucleotide sequence ID" value="NZ_MDKC01000002.1"/>
</dbReference>
<evidence type="ECO:0000256" key="1">
    <source>
        <dbReference type="ARBA" id="ARBA00000085"/>
    </source>
</evidence>
<keyword evidence="3 13" id="KW-1003">Cell membrane</keyword>
<dbReference type="PANTHER" id="PTHR24421">
    <property type="entry name" value="NITRATE/NITRITE SENSOR PROTEIN NARX-RELATED"/>
    <property type="match status" value="1"/>
</dbReference>
<dbReference type="InterPro" id="IPR005467">
    <property type="entry name" value="His_kinase_dom"/>
</dbReference>
<dbReference type="Gene3D" id="3.30.565.10">
    <property type="entry name" value="Histidine kinase-like ATPase, C-terminal domain"/>
    <property type="match status" value="1"/>
</dbReference>
<dbReference type="SUPFAM" id="SSF55874">
    <property type="entry name" value="ATPase domain of HSP90 chaperone/DNA topoisomerase II/histidine kinase"/>
    <property type="match status" value="1"/>
</dbReference>
<feature type="domain" description="Histidine kinase" evidence="16">
    <location>
        <begin position="148"/>
        <end position="338"/>
    </location>
</feature>
<dbReference type="CDD" id="cd16917">
    <property type="entry name" value="HATPase_UhpB-NarQ-NarX-like"/>
    <property type="match status" value="1"/>
</dbReference>
<keyword evidence="6 15" id="KW-0812">Transmembrane</keyword>
<dbReference type="InterPro" id="IPR011712">
    <property type="entry name" value="Sig_transdc_His_kin_sub3_dim/P"/>
</dbReference>
<dbReference type="SMART" id="SM00387">
    <property type="entry name" value="HATPase_c"/>
    <property type="match status" value="1"/>
</dbReference>
<evidence type="ECO:0000256" key="2">
    <source>
        <dbReference type="ARBA" id="ARBA00004651"/>
    </source>
</evidence>
<dbReference type="InterPro" id="IPR036890">
    <property type="entry name" value="HATPase_C_sf"/>
</dbReference>
<dbReference type="EC" id="2.7.13.3" evidence="13"/>
<keyword evidence="14" id="KW-0175">Coiled coil</keyword>
<evidence type="ECO:0000256" key="9">
    <source>
        <dbReference type="ARBA" id="ARBA00022840"/>
    </source>
</evidence>
<dbReference type="PROSITE" id="PS50109">
    <property type="entry name" value="HIS_KIN"/>
    <property type="match status" value="1"/>
</dbReference>
<comment type="subcellular location">
    <subcellularLocation>
        <location evidence="2 13">Cell membrane</location>
        <topology evidence="2 13">Multi-pass membrane protein</topology>
    </subcellularLocation>
</comment>
<organism evidence="17 18">
    <name type="scientific">Gottfriedia luciferensis</name>
    <dbReference type="NCBI Taxonomy" id="178774"/>
    <lineage>
        <taxon>Bacteria</taxon>
        <taxon>Bacillati</taxon>
        <taxon>Bacillota</taxon>
        <taxon>Bacilli</taxon>
        <taxon>Bacillales</taxon>
        <taxon>Bacillaceae</taxon>
        <taxon>Gottfriedia</taxon>
    </lineage>
</organism>
<evidence type="ECO:0000313" key="17">
    <source>
        <dbReference type="EMBL" id="ODG93354.1"/>
    </source>
</evidence>
<dbReference type="Gene3D" id="1.20.5.1930">
    <property type="match status" value="1"/>
</dbReference>
<protein>
    <recommendedName>
        <fullName evidence="13">Sensor histidine kinase</fullName>
        <ecNumber evidence="13">2.7.13.3</ecNumber>
    </recommendedName>
</protein>
<dbReference type="Pfam" id="PF07730">
    <property type="entry name" value="HisKA_3"/>
    <property type="match status" value="1"/>
</dbReference>
<reference evidence="17 18" key="1">
    <citation type="submission" date="2016-07" db="EMBL/GenBank/DDBJ databases">
        <authorList>
            <person name="Townsley L."/>
            <person name="Shank E.A."/>
        </authorList>
    </citation>
    <scope>NUCLEOTIDE SEQUENCE [LARGE SCALE GENOMIC DNA]</scope>
    <source>
        <strain evidence="17 18">CH01</strain>
    </source>
</reference>
<dbReference type="Pfam" id="PF02518">
    <property type="entry name" value="HATPase_c"/>
    <property type="match status" value="1"/>
</dbReference>
<keyword evidence="4" id="KW-0597">Phosphoprotein</keyword>
<evidence type="ECO:0000256" key="4">
    <source>
        <dbReference type="ARBA" id="ARBA00022553"/>
    </source>
</evidence>
<dbReference type="InterPro" id="IPR017202">
    <property type="entry name" value="LiaS/VraS"/>
</dbReference>
<dbReference type="InterPro" id="IPR003594">
    <property type="entry name" value="HATPase_dom"/>
</dbReference>
<evidence type="ECO:0000256" key="5">
    <source>
        <dbReference type="ARBA" id="ARBA00022679"/>
    </source>
</evidence>
<keyword evidence="11 13" id="KW-0902">Two-component regulatory system</keyword>
<keyword evidence="5 13" id="KW-0808">Transferase</keyword>
<evidence type="ECO:0000256" key="6">
    <source>
        <dbReference type="ARBA" id="ARBA00022692"/>
    </source>
</evidence>
<evidence type="ECO:0000259" key="16">
    <source>
        <dbReference type="PROSITE" id="PS50109"/>
    </source>
</evidence>
<comment type="catalytic activity">
    <reaction evidence="1 13">
        <text>ATP + protein L-histidine = ADP + protein N-phospho-L-histidine.</text>
        <dbReference type="EC" id="2.7.13.3"/>
    </reaction>
</comment>
<dbReference type="PANTHER" id="PTHR24421:SF37">
    <property type="entry name" value="SENSOR HISTIDINE KINASE NARS"/>
    <property type="match status" value="1"/>
</dbReference>
<evidence type="ECO:0000256" key="15">
    <source>
        <dbReference type="SAM" id="Phobius"/>
    </source>
</evidence>
<dbReference type="PIRSF" id="PIRSF037431">
    <property type="entry name" value="STHK_LiaS"/>
    <property type="match status" value="1"/>
</dbReference>
<keyword evidence="18" id="KW-1185">Reference proteome</keyword>
<evidence type="ECO:0000256" key="3">
    <source>
        <dbReference type="ARBA" id="ARBA00022475"/>
    </source>
</evidence>
<keyword evidence="8 13" id="KW-0418">Kinase</keyword>
<evidence type="ECO:0000256" key="12">
    <source>
        <dbReference type="ARBA" id="ARBA00023136"/>
    </source>
</evidence>
<dbReference type="EMBL" id="MDKC01000002">
    <property type="protein sequence ID" value="ODG93354.1"/>
    <property type="molecule type" value="Genomic_DNA"/>
</dbReference>
<evidence type="ECO:0000256" key="7">
    <source>
        <dbReference type="ARBA" id="ARBA00022741"/>
    </source>
</evidence>
<feature type="coiled-coil region" evidence="14">
    <location>
        <begin position="109"/>
        <end position="136"/>
    </location>
</feature>
<gene>
    <name evidence="17" type="ORF">BED47_03435</name>
</gene>
<feature type="transmembrane region" description="Helical" evidence="15">
    <location>
        <begin position="7"/>
        <end position="30"/>
    </location>
</feature>
<accession>A0ABX2ZYA8</accession>
<keyword evidence="7 13" id="KW-0547">Nucleotide-binding</keyword>
<dbReference type="InterPro" id="IPR050482">
    <property type="entry name" value="Sensor_HK_TwoCompSys"/>
</dbReference>
<evidence type="ECO:0000256" key="8">
    <source>
        <dbReference type="ARBA" id="ARBA00022777"/>
    </source>
</evidence>